<sequence length="66" mass="7781">MTMHRPGWIVVRRNGRRVWAKRCQGDKRRRGNGNGNINNEGDDTGSSSVKWRKEERSDRKKSQRID</sequence>
<dbReference type="Proteomes" id="UP000784294">
    <property type="component" value="Unassembled WGS sequence"/>
</dbReference>
<protein>
    <submittedName>
        <fullName evidence="2">Uncharacterized protein</fullName>
    </submittedName>
</protein>
<dbReference type="AlphaFoldDB" id="A0A448WIA2"/>
<accession>A0A448WIA2</accession>
<reference evidence="2" key="1">
    <citation type="submission" date="2018-11" db="EMBL/GenBank/DDBJ databases">
        <authorList>
            <consortium name="Pathogen Informatics"/>
        </authorList>
    </citation>
    <scope>NUCLEOTIDE SEQUENCE</scope>
</reference>
<proteinExistence type="predicted"/>
<organism evidence="2 3">
    <name type="scientific">Protopolystoma xenopodis</name>
    <dbReference type="NCBI Taxonomy" id="117903"/>
    <lineage>
        <taxon>Eukaryota</taxon>
        <taxon>Metazoa</taxon>
        <taxon>Spiralia</taxon>
        <taxon>Lophotrochozoa</taxon>
        <taxon>Platyhelminthes</taxon>
        <taxon>Monogenea</taxon>
        <taxon>Polyopisthocotylea</taxon>
        <taxon>Polystomatidea</taxon>
        <taxon>Polystomatidae</taxon>
        <taxon>Protopolystoma</taxon>
    </lineage>
</organism>
<name>A0A448WIA2_9PLAT</name>
<gene>
    <name evidence="2" type="ORF">PXEA_LOCUS5944</name>
</gene>
<feature type="compositionally biased region" description="Basic and acidic residues" evidence="1">
    <location>
        <begin position="51"/>
        <end position="66"/>
    </location>
</feature>
<evidence type="ECO:0000256" key="1">
    <source>
        <dbReference type="SAM" id="MobiDB-lite"/>
    </source>
</evidence>
<comment type="caution">
    <text evidence="2">The sequence shown here is derived from an EMBL/GenBank/DDBJ whole genome shotgun (WGS) entry which is preliminary data.</text>
</comment>
<evidence type="ECO:0000313" key="2">
    <source>
        <dbReference type="EMBL" id="VEL12504.1"/>
    </source>
</evidence>
<evidence type="ECO:0000313" key="3">
    <source>
        <dbReference type="Proteomes" id="UP000784294"/>
    </source>
</evidence>
<dbReference type="EMBL" id="CAAALY010014961">
    <property type="protein sequence ID" value="VEL12504.1"/>
    <property type="molecule type" value="Genomic_DNA"/>
</dbReference>
<feature type="region of interest" description="Disordered" evidence="1">
    <location>
        <begin position="20"/>
        <end position="66"/>
    </location>
</feature>
<keyword evidence="3" id="KW-1185">Reference proteome</keyword>